<dbReference type="EMBL" id="D50453">
    <property type="protein sequence ID" value="BAA08946.1"/>
    <property type="molecule type" value="Genomic_DNA"/>
</dbReference>
<sequence length="172" mass="19489">MSKGSRSLILCAYHAKDSYEHLDQGATIDAIHSIHVKVSDHLYSNPVLSRWLPLIEDTGPASMICCWPACRPDIEQALIWEAKRMSFRIRAMTICAVRLSSLAYRSPTCITHLRYCMDTVLDEEGNLSVETPLSDAGDYVRLRAEMDLIVAFSSCPRCNRDIQWRQCDIHTG</sequence>
<proteinExistence type="predicted"/>
<evidence type="ECO:0000259" key="1">
    <source>
        <dbReference type="Pfam" id="PF09347"/>
    </source>
</evidence>
<dbReference type="Pfam" id="PF09347">
    <property type="entry name" value="DUF1989"/>
    <property type="match status" value="1"/>
</dbReference>
<dbReference type="InterPro" id="IPR018959">
    <property type="entry name" value="DUF1989"/>
</dbReference>
<organism evidence="2">
    <name type="scientific">Bacillus subtilis</name>
    <dbReference type="NCBI Taxonomy" id="1423"/>
    <lineage>
        <taxon>Bacteria</taxon>
        <taxon>Bacillati</taxon>
        <taxon>Bacillota</taxon>
        <taxon>Bacilli</taxon>
        <taxon>Bacillales</taxon>
        <taxon>Bacillaceae</taxon>
        <taxon>Bacillus</taxon>
    </lineage>
</organism>
<dbReference type="PANTHER" id="PTHR31527:SF0">
    <property type="entry name" value="RE64534P"/>
    <property type="match status" value="1"/>
</dbReference>
<evidence type="ECO:0000313" key="2">
    <source>
        <dbReference type="EMBL" id="BAA08946.1"/>
    </source>
</evidence>
<accession>P94384</accession>
<feature type="domain" description="DUF1989" evidence="1">
    <location>
        <begin position="4"/>
        <end position="149"/>
    </location>
</feature>
<protein>
    <submittedName>
        <fullName evidence="2">YcgI protein</fullName>
    </submittedName>
</protein>
<name>P94384_BACIU</name>
<dbReference type="AlphaFoldDB" id="P94384"/>
<gene>
    <name evidence="2" type="primary">ycgI</name>
</gene>
<reference evidence="2" key="1">
    <citation type="journal article" date="1996" name="Microbiology (Mosc.)">
        <title>The 25 degree-36 degree region of the Bacillus subtilis chromosome: determination of the sequence of a 146kb segment and identification of 113 genes.</title>
        <authorList>
            <person name="Yamane K."/>
            <person name="Kumano M."/>
            <person name="Kurita K."/>
        </authorList>
    </citation>
    <scope>NUCLEOTIDE SEQUENCE</scope>
    <source>
        <strain evidence="2">168 trpC2</strain>
    </source>
</reference>
<dbReference type="PANTHER" id="PTHR31527">
    <property type="entry name" value="RE64534P"/>
    <property type="match status" value="1"/>
</dbReference>